<dbReference type="SUPFAM" id="SSF54106">
    <property type="entry name" value="LysM domain"/>
    <property type="match status" value="1"/>
</dbReference>
<dbReference type="SMART" id="SM00257">
    <property type="entry name" value="LysM"/>
    <property type="match status" value="1"/>
</dbReference>
<evidence type="ECO:0000259" key="3">
    <source>
        <dbReference type="PROSITE" id="PS51782"/>
    </source>
</evidence>
<feature type="compositionally biased region" description="Pro residues" evidence="1">
    <location>
        <begin position="73"/>
        <end position="88"/>
    </location>
</feature>
<keyword evidence="2" id="KW-1133">Transmembrane helix</keyword>
<dbReference type="InterPro" id="IPR036779">
    <property type="entry name" value="LysM_dom_sf"/>
</dbReference>
<dbReference type="InterPro" id="IPR011055">
    <property type="entry name" value="Dup_hybrid_motif"/>
</dbReference>
<evidence type="ECO:0000256" key="1">
    <source>
        <dbReference type="SAM" id="MobiDB-lite"/>
    </source>
</evidence>
<dbReference type="Pfam" id="PF01476">
    <property type="entry name" value="LysM"/>
    <property type="match status" value="1"/>
</dbReference>
<feature type="region of interest" description="Disordered" evidence="1">
    <location>
        <begin position="67"/>
        <end position="110"/>
    </location>
</feature>
<proteinExistence type="predicted"/>
<evidence type="ECO:0000313" key="5">
    <source>
        <dbReference type="Proteomes" id="UP001519289"/>
    </source>
</evidence>
<keyword evidence="2" id="KW-0812">Transmembrane</keyword>
<organism evidence="4 5">
    <name type="scientific">Symbiobacterium terraclitae</name>
    <dbReference type="NCBI Taxonomy" id="557451"/>
    <lineage>
        <taxon>Bacteria</taxon>
        <taxon>Bacillati</taxon>
        <taxon>Bacillota</taxon>
        <taxon>Clostridia</taxon>
        <taxon>Eubacteriales</taxon>
        <taxon>Symbiobacteriaceae</taxon>
        <taxon>Symbiobacterium</taxon>
    </lineage>
</organism>
<keyword evidence="5" id="KW-1185">Reference proteome</keyword>
<dbReference type="InterPro" id="IPR050570">
    <property type="entry name" value="Cell_wall_metabolism_enzyme"/>
</dbReference>
<accession>A0ABS4JWQ2</accession>
<dbReference type="SUPFAM" id="SSF51261">
    <property type="entry name" value="Duplicated hybrid motif"/>
    <property type="match status" value="1"/>
</dbReference>
<dbReference type="InterPro" id="IPR016047">
    <property type="entry name" value="M23ase_b-sheet_dom"/>
</dbReference>
<reference evidence="4 5" key="1">
    <citation type="submission" date="2021-03" db="EMBL/GenBank/DDBJ databases">
        <title>Genomic Encyclopedia of Type Strains, Phase IV (KMG-IV): sequencing the most valuable type-strain genomes for metagenomic binning, comparative biology and taxonomic classification.</title>
        <authorList>
            <person name="Goeker M."/>
        </authorList>
    </citation>
    <scope>NUCLEOTIDE SEQUENCE [LARGE SCALE GENOMIC DNA]</scope>
    <source>
        <strain evidence="4 5">DSM 27138</strain>
    </source>
</reference>
<dbReference type="CDD" id="cd00118">
    <property type="entry name" value="LysM"/>
    <property type="match status" value="1"/>
</dbReference>
<protein>
    <submittedName>
        <fullName evidence="4">LysM repeat protein</fullName>
    </submittedName>
</protein>
<dbReference type="Gene3D" id="3.10.350.10">
    <property type="entry name" value="LysM domain"/>
    <property type="match status" value="1"/>
</dbReference>
<dbReference type="Proteomes" id="UP001519289">
    <property type="component" value="Unassembled WGS sequence"/>
</dbReference>
<dbReference type="Gene3D" id="2.70.70.10">
    <property type="entry name" value="Glucose Permease (Domain IIA)"/>
    <property type="match status" value="1"/>
</dbReference>
<keyword evidence="2" id="KW-0472">Membrane</keyword>
<comment type="caution">
    <text evidence="4">The sequence shown here is derived from an EMBL/GenBank/DDBJ whole genome shotgun (WGS) entry which is preliminary data.</text>
</comment>
<sequence length="308" mass="32027">MAHMERFGSARSASARARRGTLRAGLARGLAPEAVAPATWQAFVAGLLVFCLILGAGFLGWHQAVRAKSAPSGGPPTPGGGSPPPEGNPPARSGLLTGAPGGAVTRGEGNAARWRRAAEAVVTARGGGRQARVHRVAEGETLFAIARRYGVTVAALQSHNGLASDLIRPGQLLLLPGGEGPTGLEGTYIWPVLAPVSSHFGPRWGRHHNGIDLAANHGDEIRASRDGVVWLAGEVEGYGLTVVIGHDDGSRTLYAHASELLVEAGERVAQGQAIARVGSTGYSTGPHLHFEVIVDDRPVNPLDYLPPR</sequence>
<feature type="transmembrane region" description="Helical" evidence="2">
    <location>
        <begin position="40"/>
        <end position="61"/>
    </location>
</feature>
<dbReference type="PANTHER" id="PTHR21666:SF270">
    <property type="entry name" value="MUREIN HYDROLASE ACTIVATOR ENVC"/>
    <property type="match status" value="1"/>
</dbReference>
<dbReference type="Pfam" id="PF01551">
    <property type="entry name" value="Peptidase_M23"/>
    <property type="match status" value="1"/>
</dbReference>
<dbReference type="PANTHER" id="PTHR21666">
    <property type="entry name" value="PEPTIDASE-RELATED"/>
    <property type="match status" value="1"/>
</dbReference>
<feature type="domain" description="LysM" evidence="3">
    <location>
        <begin position="132"/>
        <end position="175"/>
    </location>
</feature>
<dbReference type="InterPro" id="IPR018392">
    <property type="entry name" value="LysM"/>
</dbReference>
<evidence type="ECO:0000313" key="4">
    <source>
        <dbReference type="EMBL" id="MBP2019967.1"/>
    </source>
</evidence>
<name>A0ABS4JWQ2_9FIRM</name>
<dbReference type="CDD" id="cd12797">
    <property type="entry name" value="M23_peptidase"/>
    <property type="match status" value="1"/>
</dbReference>
<dbReference type="EMBL" id="JAGGLG010000041">
    <property type="protein sequence ID" value="MBP2019967.1"/>
    <property type="molecule type" value="Genomic_DNA"/>
</dbReference>
<dbReference type="PROSITE" id="PS51782">
    <property type="entry name" value="LYSM"/>
    <property type="match status" value="1"/>
</dbReference>
<gene>
    <name evidence="4" type="ORF">J2Z79_003414</name>
</gene>
<evidence type="ECO:0000256" key="2">
    <source>
        <dbReference type="SAM" id="Phobius"/>
    </source>
</evidence>